<sequence length="145" mass="16512">MQKTEQKTKQQAGLGMSFCEEEGRITVFRKTLEALEWPSHYRFLYNRKMKQIAVQACGAEESGAHRVGKPDESNSDEIKCMALVRMIYGDSGWDKKMSYRLLGRAFPQQRLVSFKITDAMQIENGRVLTENVNLTSVGSRIISCP</sequence>
<name>A0A2A6Z9S5_9FIRM</name>
<protein>
    <submittedName>
        <fullName evidence="1">Uncharacterized protein</fullName>
    </submittedName>
</protein>
<dbReference type="AlphaFoldDB" id="A0A2A6Z9S5"/>
<organism evidence="1 2">
    <name type="scientific">Faecalibacterium langellae</name>
    <dbReference type="NCBI Taxonomy" id="3435293"/>
    <lineage>
        <taxon>Bacteria</taxon>
        <taxon>Bacillati</taxon>
        <taxon>Bacillota</taxon>
        <taxon>Clostridia</taxon>
        <taxon>Eubacteriales</taxon>
        <taxon>Oscillospiraceae</taxon>
        <taxon>Faecalibacterium</taxon>
    </lineage>
</organism>
<dbReference type="Proteomes" id="UP000220752">
    <property type="component" value="Unassembled WGS sequence"/>
</dbReference>
<comment type="caution">
    <text evidence="1">The sequence shown here is derived from an EMBL/GenBank/DDBJ whole genome shotgun (WGS) entry which is preliminary data.</text>
</comment>
<keyword evidence="2" id="KW-1185">Reference proteome</keyword>
<accession>A0A2A6Z9S5</accession>
<gene>
    <name evidence="1" type="ORF">CGS46_09300</name>
</gene>
<reference evidence="1 2" key="1">
    <citation type="journal article" date="2017" name="Front. Microbiol.">
        <title>New Insights into the Diversity of the Genus Faecalibacterium.</title>
        <authorList>
            <person name="Benevides L."/>
            <person name="Burman S."/>
            <person name="Martin R."/>
            <person name="Robert V."/>
            <person name="Thomas M."/>
            <person name="Miquel S."/>
            <person name="Chain F."/>
            <person name="Sokol H."/>
            <person name="Bermudez-Humaran L.G."/>
            <person name="Morrison M."/>
            <person name="Langella P."/>
            <person name="Azevedo V.A."/>
            <person name="Chatel J.M."/>
            <person name="Soares S."/>
        </authorList>
    </citation>
    <scope>NUCLEOTIDE SEQUENCE [LARGE SCALE GENOMIC DNA]</scope>
    <source>
        <strain evidence="2">CNCM I-4540</strain>
    </source>
</reference>
<proteinExistence type="predicted"/>
<dbReference type="EMBL" id="NMTQ01000034">
    <property type="protein sequence ID" value="PDX58123.1"/>
    <property type="molecule type" value="Genomic_DNA"/>
</dbReference>
<evidence type="ECO:0000313" key="2">
    <source>
        <dbReference type="Proteomes" id="UP000220752"/>
    </source>
</evidence>
<evidence type="ECO:0000313" key="1">
    <source>
        <dbReference type="EMBL" id="PDX58123.1"/>
    </source>
</evidence>